<feature type="region of interest" description="Disordered" evidence="2">
    <location>
        <begin position="730"/>
        <end position="755"/>
    </location>
</feature>
<dbReference type="PROSITE" id="PS50114">
    <property type="entry name" value="GATA_ZN_FINGER_2"/>
    <property type="match status" value="1"/>
</dbReference>
<reference evidence="5" key="1">
    <citation type="submission" date="2016-05" db="EMBL/GenBank/DDBJ databases">
        <title>Comparative genomics of biotechnologically important yeasts.</title>
        <authorList>
            <consortium name="DOE Joint Genome Institute"/>
            <person name="Riley R."/>
            <person name="Haridas S."/>
            <person name="Wolfe K.H."/>
            <person name="Lopes M.R."/>
            <person name="Hittinger C.T."/>
            <person name="Goker M."/>
            <person name="Salamov A."/>
            <person name="Wisecaver J."/>
            <person name="Long T.M."/>
            <person name="Aerts A.L."/>
            <person name="Barry K."/>
            <person name="Choi C."/>
            <person name="Clum A."/>
            <person name="Coughlan A.Y."/>
            <person name="Deshpande S."/>
            <person name="Douglass A.P."/>
            <person name="Hanson S.J."/>
            <person name="Klenk H.-P."/>
            <person name="Labutti K."/>
            <person name="Lapidus A."/>
            <person name="Lindquist E."/>
            <person name="Lipzen A."/>
            <person name="Meier-Kolthoff J.P."/>
            <person name="Ohm R.A."/>
            <person name="Otillar R.P."/>
            <person name="Pangilinan J."/>
            <person name="Peng Y."/>
            <person name="Rokas A."/>
            <person name="Rosa C.A."/>
            <person name="Scheuner C."/>
            <person name="Sibirny A.A."/>
            <person name="Slot J.C."/>
            <person name="Stielow J.B."/>
            <person name="Sun H."/>
            <person name="Kurtzman C.P."/>
            <person name="Blackwell M."/>
            <person name="Grigoriev I.V."/>
            <person name="Jeffries T.W."/>
        </authorList>
    </citation>
    <scope>NUCLEOTIDE SEQUENCE [LARGE SCALE GENOMIC DNA]</scope>
    <source>
        <strain evidence="5">NRRL Y-2460</strain>
    </source>
</reference>
<feature type="compositionally biased region" description="Low complexity" evidence="2">
    <location>
        <begin position="326"/>
        <end position="337"/>
    </location>
</feature>
<feature type="region of interest" description="Disordered" evidence="2">
    <location>
        <begin position="195"/>
        <end position="303"/>
    </location>
</feature>
<dbReference type="AlphaFoldDB" id="A0A1E4U274"/>
<dbReference type="SUPFAM" id="SSF57716">
    <property type="entry name" value="Glucocorticoid receptor-like (DNA-binding domain)"/>
    <property type="match status" value="1"/>
</dbReference>
<feature type="region of interest" description="Disordered" evidence="2">
    <location>
        <begin position="798"/>
        <end position="874"/>
    </location>
</feature>
<feature type="compositionally biased region" description="Acidic residues" evidence="2">
    <location>
        <begin position="626"/>
        <end position="638"/>
    </location>
</feature>
<feature type="compositionally biased region" description="Low complexity" evidence="2">
    <location>
        <begin position="606"/>
        <end position="622"/>
    </location>
</feature>
<dbReference type="InterPro" id="IPR042403">
    <property type="entry name" value="Spt21/Ams2"/>
</dbReference>
<feature type="compositionally biased region" description="Acidic residues" evidence="2">
    <location>
        <begin position="221"/>
        <end position="238"/>
    </location>
</feature>
<sequence length="874" mass="98520">MKYQRAYHTPSLPEEIARYGGNRTNNNNNNNNNNIGLGDSFVSSSVPTLTPLKQNMHLKILYSMDDETTFLARSSRPYNVRLISLPQYQNKMGNNSFLQQIGAVDLRRCLKILLDASPELSTNEKYDYALYSKDISEIDEPYVGHGLMSTFNSKNKEVLIPGRICTSFASLLGGNSRETLEVKIRLSKVVAKSTRPELGNSASKLGEKQQQQQQQAHHFLEEEEEEEEEEEQEEEEQQREEIYNNQRQLQQSRQRIGIEQEYEEDQENNNDVDHGMKSDDDATEDEEAEQAPGNINQFQPPTHRYKRITTSSKPVKAFRTKSLPVSIINNNSNNNNANKRRKPNLSQRMMSVVEAPIMEDNCMMNSSPVGDFNTNIHSNADFSIPDPKRKIFHQPLPQKPRLTASGKPAPSCVNCGTYESKTWKYVKDGDYLLGSTGVLCNDCNATILMKKINNQNMRTNFMNQNKRMSTTTTTQYYKSINSNTNITTSSTNNKNSKVQKLYNNTNQAFQKRQRLPGTPQGIIAKTSVAAASTAASSSSSRLSSSSPSLANIDNIDLSDIFDYDLTKYGGPLTDIDPLPQQHDLIVDQNQQPTRATKINTTLIDSNFEDSNNNSNNINANKNTNDDINDDINDADDENKENIRPTYSLSNSNSTEKPLAVVDKQTAFEKMLAQSFGDSTALIDSPKATTSDDHCNKNDVEDNGNWMNTLFSRAEEEEKHILENHDNKIDKNIRNDNKTTGNEEYDKTPNDLDLSSPAKMIFNSSKKIPNSLLVNRIDKNSNSCQSIEEKEQFDDLFEVKNDDNENDIPTENIASVNSSEEEQERNSNNIDTAKDGNDSSPVLNSMDYLSDWNSSSSRNDKTSSPLTSFIDKDDK</sequence>
<dbReference type="GO" id="GO:0006357">
    <property type="term" value="P:regulation of transcription by RNA polymerase II"/>
    <property type="evidence" value="ECO:0007669"/>
    <property type="project" value="TreeGrafter"/>
</dbReference>
<accession>A0A1E4U274</accession>
<dbReference type="GO" id="GO:0008270">
    <property type="term" value="F:zinc ion binding"/>
    <property type="evidence" value="ECO:0007669"/>
    <property type="project" value="UniProtKB-KW"/>
</dbReference>
<feature type="compositionally biased region" description="Basic and acidic residues" evidence="2">
    <location>
        <begin position="271"/>
        <end position="280"/>
    </location>
</feature>
<keyword evidence="1" id="KW-0863">Zinc-finger</keyword>
<gene>
    <name evidence="4" type="ORF">PACTADRAFT_47927</name>
</gene>
<dbReference type="GO" id="GO:0043565">
    <property type="term" value="F:sequence-specific DNA binding"/>
    <property type="evidence" value="ECO:0007669"/>
    <property type="project" value="InterPro"/>
</dbReference>
<evidence type="ECO:0000256" key="2">
    <source>
        <dbReference type="SAM" id="MobiDB-lite"/>
    </source>
</evidence>
<dbReference type="PANTHER" id="PTHR39147">
    <property type="entry name" value="PROTEIN SPT21"/>
    <property type="match status" value="1"/>
</dbReference>
<feature type="compositionally biased region" description="Low complexity" evidence="2">
    <location>
        <begin position="208"/>
        <end position="217"/>
    </location>
</feature>
<evidence type="ECO:0000256" key="1">
    <source>
        <dbReference type="PROSITE-ProRule" id="PRU00094"/>
    </source>
</evidence>
<dbReference type="PANTHER" id="PTHR39147:SF1">
    <property type="entry name" value="PROTEIN SPT21"/>
    <property type="match status" value="1"/>
</dbReference>
<dbReference type="Pfam" id="PF25823">
    <property type="entry name" value="Ams2-SPT21_N"/>
    <property type="match status" value="1"/>
</dbReference>
<dbReference type="InterPro" id="IPR000679">
    <property type="entry name" value="Znf_GATA"/>
</dbReference>
<dbReference type="Proteomes" id="UP000094236">
    <property type="component" value="Unassembled WGS sequence"/>
</dbReference>
<feature type="region of interest" description="Disordered" evidence="2">
    <location>
        <begin position="606"/>
        <end position="654"/>
    </location>
</feature>
<name>A0A1E4U274_PACTA</name>
<dbReference type="OrthoDB" id="3199820at2759"/>
<dbReference type="GO" id="GO:0030466">
    <property type="term" value="P:silent mating-type cassette heterochromatin formation"/>
    <property type="evidence" value="ECO:0007669"/>
    <property type="project" value="TreeGrafter"/>
</dbReference>
<feature type="region of interest" description="Disordered" evidence="2">
    <location>
        <begin position="326"/>
        <end position="345"/>
    </location>
</feature>
<dbReference type="GO" id="GO:0000183">
    <property type="term" value="P:rDNA heterochromatin formation"/>
    <property type="evidence" value="ECO:0007669"/>
    <property type="project" value="TreeGrafter"/>
</dbReference>
<dbReference type="EMBL" id="KV454011">
    <property type="protein sequence ID" value="ODV98106.1"/>
    <property type="molecule type" value="Genomic_DNA"/>
</dbReference>
<protein>
    <recommendedName>
        <fullName evidence="3">GATA-type domain-containing protein</fullName>
    </recommendedName>
</protein>
<feature type="compositionally biased region" description="Low complexity" evidence="2">
    <location>
        <begin position="246"/>
        <end position="255"/>
    </location>
</feature>
<evidence type="ECO:0000313" key="4">
    <source>
        <dbReference type="EMBL" id="ODV98106.1"/>
    </source>
</evidence>
<feature type="compositionally biased region" description="Acidic residues" evidence="2">
    <location>
        <begin position="260"/>
        <end position="270"/>
    </location>
</feature>
<feature type="domain" description="GATA-type" evidence="3">
    <location>
        <begin position="406"/>
        <end position="439"/>
    </location>
</feature>
<keyword evidence="1" id="KW-0479">Metal-binding</keyword>
<keyword evidence="5" id="KW-1185">Reference proteome</keyword>
<evidence type="ECO:0000313" key="5">
    <source>
        <dbReference type="Proteomes" id="UP000094236"/>
    </source>
</evidence>
<keyword evidence="1" id="KW-0862">Zinc</keyword>
<evidence type="ECO:0000259" key="3">
    <source>
        <dbReference type="PROSITE" id="PS50114"/>
    </source>
</evidence>
<proteinExistence type="predicted"/>
<feature type="compositionally biased region" description="Polar residues" evidence="2">
    <location>
        <begin position="644"/>
        <end position="654"/>
    </location>
</feature>
<dbReference type="InterPro" id="IPR057725">
    <property type="entry name" value="Ams2-SPT21_N"/>
</dbReference>
<organism evidence="4 5">
    <name type="scientific">Pachysolen tannophilus NRRL Y-2460</name>
    <dbReference type="NCBI Taxonomy" id="669874"/>
    <lineage>
        <taxon>Eukaryota</taxon>
        <taxon>Fungi</taxon>
        <taxon>Dikarya</taxon>
        <taxon>Ascomycota</taxon>
        <taxon>Saccharomycotina</taxon>
        <taxon>Pichiomycetes</taxon>
        <taxon>Pachysolenaceae</taxon>
        <taxon>Pachysolen</taxon>
    </lineage>
</organism>